<name>A0A934MFD4_9HYPH</name>
<protein>
    <recommendedName>
        <fullName evidence="3">Surface antigen domain-containing protein</fullName>
    </recommendedName>
</protein>
<keyword evidence="2" id="KW-1185">Reference proteome</keyword>
<evidence type="ECO:0000313" key="1">
    <source>
        <dbReference type="EMBL" id="MBJ3774805.1"/>
    </source>
</evidence>
<gene>
    <name evidence="1" type="ORF">JCR33_03855</name>
</gene>
<comment type="caution">
    <text evidence="1">The sequence shown here is derived from an EMBL/GenBank/DDBJ whole genome shotgun (WGS) entry which is preliminary data.</text>
</comment>
<reference evidence="1" key="1">
    <citation type="submission" date="2020-12" db="EMBL/GenBank/DDBJ databases">
        <title>Bacterial taxonomy.</title>
        <authorList>
            <person name="Pan X."/>
        </authorList>
    </citation>
    <scope>NUCLEOTIDE SEQUENCE</scope>
    <source>
        <strain evidence="1">B2012</strain>
    </source>
</reference>
<dbReference type="EMBL" id="JAEKJA010000002">
    <property type="protein sequence ID" value="MBJ3774805.1"/>
    <property type="molecule type" value="Genomic_DNA"/>
</dbReference>
<evidence type="ECO:0008006" key="3">
    <source>
        <dbReference type="Google" id="ProtNLM"/>
    </source>
</evidence>
<organism evidence="1 2">
    <name type="scientific">Acuticoccus mangrovi</name>
    <dbReference type="NCBI Taxonomy" id="2796142"/>
    <lineage>
        <taxon>Bacteria</taxon>
        <taxon>Pseudomonadati</taxon>
        <taxon>Pseudomonadota</taxon>
        <taxon>Alphaproteobacteria</taxon>
        <taxon>Hyphomicrobiales</taxon>
        <taxon>Amorphaceae</taxon>
        <taxon>Acuticoccus</taxon>
    </lineage>
</organism>
<accession>A0A934MFD4</accession>
<dbReference type="AlphaFoldDB" id="A0A934MFD4"/>
<sequence>MISYAPTETPVAFSLPDGFLDSVGDGPKAAIAVAERDALQARSSGVTFSWSYKDLSGRVIPGPVYMVNARACRDMVHEAQQNGETKRARATLCLSENGTWERVG</sequence>
<evidence type="ECO:0000313" key="2">
    <source>
        <dbReference type="Proteomes" id="UP000609531"/>
    </source>
</evidence>
<proteinExistence type="predicted"/>
<dbReference type="Proteomes" id="UP000609531">
    <property type="component" value="Unassembled WGS sequence"/>
</dbReference>